<dbReference type="InterPro" id="IPR011990">
    <property type="entry name" value="TPR-like_helical_dom_sf"/>
</dbReference>
<dbReference type="Gene3D" id="1.25.40.10">
    <property type="entry name" value="Tetratricopeptide repeat domain"/>
    <property type="match status" value="1"/>
</dbReference>
<dbReference type="InterPro" id="IPR017937">
    <property type="entry name" value="Thioredoxin_CS"/>
</dbReference>
<dbReference type="EMBL" id="UINC01020906">
    <property type="protein sequence ID" value="SVA87328.1"/>
    <property type="molecule type" value="Genomic_DNA"/>
</dbReference>
<protein>
    <recommendedName>
        <fullName evidence="1">Thioredoxin domain-containing protein</fullName>
    </recommendedName>
</protein>
<name>A0A381ZDF1_9ZZZZ</name>
<dbReference type="SUPFAM" id="SSF52833">
    <property type="entry name" value="Thioredoxin-like"/>
    <property type="match status" value="1"/>
</dbReference>
<sequence length="645" mass="73034">MTRFIKIYTWLFLASCLMISCSSYDFSGVFSTLPAKPQAGEIVTLLYNPKGTVLEGSNQVSAIVRTYADRDLQPVSMFSMPNNVVDTEEYKMKRKQDGWLVEILVPDSVVGLVVTLHNETDTDYNEGLGYWVPLYTSDQHLLPGSEAGYAASLVRRGWGAKLDKTLYADTLLGFYNNEFSRNPAKKADFSFSYFSALKKSKGEDAYLEIEASLEALDNPDKWTEERLFFLSAWYGAVKNQEKADYYKTKSREKFPTGRWVQREEAGGFYKKVGSAEKKIFLDEFEAKYPDHSGLSYMRGVIIGEYIKEGSYKQAFEYFKSLNDKLWSERPVFFAVNSVKDIENDEIRPLLEIINKSVAAYRQEYDEPSATKPRLKISGKWQETRATQLALALDAYGLVTNAIGNTTDALTYCKEAYQLTNKQHKQVNEHYAAILLKNGSKAAAKEILEESIISGIQTPDMEKILKEIFIGTQGSEEGFTSYYSDLKTKAFGDLKAKIESELVTQRAPSFTLTDTDGKEVSLSDYKGKIVILDFWATWCGPCKASFPAMKKARNKYEKEVKILFVNSKETAKNPLKAVKDLMEENDYPFHVLMDNKNEVFESYGISLLPTKVIIGKDGNIRHRSFGFRGETELLDELDAIISILSS</sequence>
<dbReference type="AlphaFoldDB" id="A0A381ZDF1"/>
<proteinExistence type="predicted"/>
<dbReference type="PANTHER" id="PTHR42852">
    <property type="entry name" value="THIOL:DISULFIDE INTERCHANGE PROTEIN DSBE"/>
    <property type="match status" value="1"/>
</dbReference>
<dbReference type="InterPro" id="IPR050553">
    <property type="entry name" value="Thioredoxin_ResA/DsbE_sf"/>
</dbReference>
<organism evidence="2">
    <name type="scientific">marine metagenome</name>
    <dbReference type="NCBI Taxonomy" id="408172"/>
    <lineage>
        <taxon>unclassified sequences</taxon>
        <taxon>metagenomes</taxon>
        <taxon>ecological metagenomes</taxon>
    </lineage>
</organism>
<dbReference type="PROSITE" id="PS00194">
    <property type="entry name" value="THIOREDOXIN_1"/>
    <property type="match status" value="1"/>
</dbReference>
<dbReference type="GO" id="GO:0016491">
    <property type="term" value="F:oxidoreductase activity"/>
    <property type="evidence" value="ECO:0007669"/>
    <property type="project" value="InterPro"/>
</dbReference>
<feature type="domain" description="Thioredoxin" evidence="1">
    <location>
        <begin position="500"/>
        <end position="641"/>
    </location>
</feature>
<dbReference type="Pfam" id="PF00578">
    <property type="entry name" value="AhpC-TSA"/>
    <property type="match status" value="1"/>
</dbReference>
<evidence type="ECO:0000313" key="2">
    <source>
        <dbReference type="EMBL" id="SVA87328.1"/>
    </source>
</evidence>
<dbReference type="PROSITE" id="PS51257">
    <property type="entry name" value="PROKAR_LIPOPROTEIN"/>
    <property type="match status" value="1"/>
</dbReference>
<dbReference type="CDD" id="cd02966">
    <property type="entry name" value="TlpA_like_family"/>
    <property type="match status" value="1"/>
</dbReference>
<evidence type="ECO:0000259" key="1">
    <source>
        <dbReference type="PROSITE" id="PS51352"/>
    </source>
</evidence>
<dbReference type="InterPro" id="IPR013766">
    <property type="entry name" value="Thioredoxin_domain"/>
</dbReference>
<gene>
    <name evidence="2" type="ORF">METZ01_LOCUS140182</name>
</gene>
<accession>A0A381ZDF1</accession>
<dbReference type="PROSITE" id="PS51352">
    <property type="entry name" value="THIOREDOXIN_2"/>
    <property type="match status" value="1"/>
</dbReference>
<reference evidence="2" key="1">
    <citation type="submission" date="2018-05" db="EMBL/GenBank/DDBJ databases">
        <authorList>
            <person name="Lanie J.A."/>
            <person name="Ng W.-L."/>
            <person name="Kazmierczak K.M."/>
            <person name="Andrzejewski T.M."/>
            <person name="Davidsen T.M."/>
            <person name="Wayne K.J."/>
            <person name="Tettelin H."/>
            <person name="Glass J.I."/>
            <person name="Rusch D."/>
            <person name="Podicherti R."/>
            <person name="Tsui H.-C.T."/>
            <person name="Winkler M.E."/>
        </authorList>
    </citation>
    <scope>NUCLEOTIDE SEQUENCE</scope>
</reference>
<dbReference type="PANTHER" id="PTHR42852:SF17">
    <property type="entry name" value="THIOREDOXIN-LIKE PROTEIN HI_1115"/>
    <property type="match status" value="1"/>
</dbReference>
<dbReference type="Gene3D" id="3.40.30.10">
    <property type="entry name" value="Glutaredoxin"/>
    <property type="match status" value="1"/>
</dbReference>
<dbReference type="InterPro" id="IPR036249">
    <property type="entry name" value="Thioredoxin-like_sf"/>
</dbReference>
<dbReference type="InterPro" id="IPR000866">
    <property type="entry name" value="AhpC/TSA"/>
</dbReference>
<dbReference type="GO" id="GO:0016209">
    <property type="term" value="F:antioxidant activity"/>
    <property type="evidence" value="ECO:0007669"/>
    <property type="project" value="InterPro"/>
</dbReference>
<dbReference type="GO" id="GO:0006950">
    <property type="term" value="P:response to stress"/>
    <property type="evidence" value="ECO:0007669"/>
    <property type="project" value="UniProtKB-ARBA"/>
</dbReference>